<gene>
    <name evidence="1" type="ORF">CRV2_00018189</name>
</gene>
<reference evidence="1" key="2">
    <citation type="submission" date="2021-10" db="EMBL/GenBank/DDBJ databases">
        <authorList>
            <person name="Piombo E."/>
        </authorList>
    </citation>
    <scope>NUCLEOTIDE SEQUENCE</scope>
</reference>
<evidence type="ECO:0000313" key="2">
    <source>
        <dbReference type="Proteomes" id="UP000836387"/>
    </source>
</evidence>
<organism evidence="1 2">
    <name type="scientific">Clonostachys rosea f. rosea IK726</name>
    <dbReference type="NCBI Taxonomy" id="1349383"/>
    <lineage>
        <taxon>Eukaryota</taxon>
        <taxon>Fungi</taxon>
        <taxon>Dikarya</taxon>
        <taxon>Ascomycota</taxon>
        <taxon>Pezizomycotina</taxon>
        <taxon>Sordariomycetes</taxon>
        <taxon>Hypocreomycetidae</taxon>
        <taxon>Hypocreales</taxon>
        <taxon>Bionectriaceae</taxon>
        <taxon>Clonostachys</taxon>
    </lineage>
</organism>
<dbReference type="EMBL" id="CADEHS020000573">
    <property type="protein sequence ID" value="CAG9954604.1"/>
    <property type="molecule type" value="Genomic_DNA"/>
</dbReference>
<reference evidence="1" key="1">
    <citation type="submission" date="2020-04" db="EMBL/GenBank/DDBJ databases">
        <authorList>
            <person name="Broberg M."/>
        </authorList>
    </citation>
    <scope>NUCLEOTIDE SEQUENCE</scope>
</reference>
<comment type="caution">
    <text evidence="1">The sequence shown here is derived from an EMBL/GenBank/DDBJ whole genome shotgun (WGS) entry which is preliminary data.</text>
</comment>
<evidence type="ECO:0000313" key="1">
    <source>
        <dbReference type="EMBL" id="CAG9954604.1"/>
    </source>
</evidence>
<name>A0ACA9UQH7_BIOOC</name>
<proteinExistence type="predicted"/>
<dbReference type="Proteomes" id="UP000836387">
    <property type="component" value="Unassembled WGS sequence"/>
</dbReference>
<keyword evidence="2" id="KW-1185">Reference proteome</keyword>
<accession>A0ACA9UQH7</accession>
<sequence>MKNDEDNLDEDNLDEEDLDGEELDEDTIQVDSHKTVIEISDGQDADSDLGEDEDDNESGQDIAQTTKKKSAKPEYYMTDFAKVDGCWKQVQGVKADIADVRFDFIPGPSACIRAIAFDYDMRFKEISKEIGKSKSGYTSEVPFIRHTRAAVERAAKAEISRFCNPAAGIAKERVEVLMLLKVDILTLRFLAPRSFNTQIAVMLVSMGRTDLMVCGRMEPRGRIQPQSAKENVDLAAAMEKIANRDAEVNQLRESIEALCARTDQVVDKVITTNEKVASIDKRMDALNGAAVERMNRMEAWQRVHGSSIDELRVANRSKDSAPLPEAATRASIFGKNIHPSGNAASTPMSTRQGRSFAEDMERVVHQDTPSKVSNAAASVKKSTKASRADSPIAESVASTSKRITPARNTVENLVTPSKSAN</sequence>
<protein>
    <submittedName>
        <fullName evidence="1">Uncharacterized protein</fullName>
    </submittedName>
</protein>